<dbReference type="AlphaFoldDB" id="A0A199W1Q2"/>
<evidence type="ECO:0000256" key="1">
    <source>
        <dbReference type="SAM" id="MobiDB-lite"/>
    </source>
</evidence>
<evidence type="ECO:0000313" key="3">
    <source>
        <dbReference type="Proteomes" id="UP000092600"/>
    </source>
</evidence>
<reference evidence="2 3" key="1">
    <citation type="journal article" date="2016" name="DNA Res.">
        <title>The draft genome of MD-2 pineapple using hybrid error correction of long reads.</title>
        <authorList>
            <person name="Redwan R.M."/>
            <person name="Saidin A."/>
            <person name="Kumar S.V."/>
        </authorList>
    </citation>
    <scope>NUCLEOTIDE SEQUENCE [LARGE SCALE GENOMIC DNA]</scope>
    <source>
        <strain evidence="3">cv. MD2</strain>
        <tissue evidence="2">Leaf</tissue>
    </source>
</reference>
<accession>A0A199W1Q2</accession>
<organism evidence="2 3">
    <name type="scientific">Ananas comosus</name>
    <name type="common">Pineapple</name>
    <name type="synonym">Ananas ananas</name>
    <dbReference type="NCBI Taxonomy" id="4615"/>
    <lineage>
        <taxon>Eukaryota</taxon>
        <taxon>Viridiplantae</taxon>
        <taxon>Streptophyta</taxon>
        <taxon>Embryophyta</taxon>
        <taxon>Tracheophyta</taxon>
        <taxon>Spermatophyta</taxon>
        <taxon>Magnoliopsida</taxon>
        <taxon>Liliopsida</taxon>
        <taxon>Poales</taxon>
        <taxon>Bromeliaceae</taxon>
        <taxon>Bromelioideae</taxon>
        <taxon>Ananas</taxon>
    </lineage>
</organism>
<sequence>MQHRYLLLQETIKMEHCPVMRNTISQLTLECMTDRKSRFWQFDAQTMPRVEVICPKPRRASCVPFFMESLSRVSPMPNRGDCTPDNLDIILSKDDSDSDLDPSSPTDFFSGSPPVRSTNPLIHDAQFLKQTQFTKIASPLGNSLGKKPAGKAEIGSPSCGAASSFGGNPKVRIEGFSCGNSEPHCVVPALA</sequence>
<feature type="region of interest" description="Disordered" evidence="1">
    <location>
        <begin position="93"/>
        <end position="115"/>
    </location>
</feature>
<proteinExistence type="predicted"/>
<feature type="compositionally biased region" description="Low complexity" evidence="1">
    <location>
        <begin position="101"/>
        <end position="110"/>
    </location>
</feature>
<dbReference type="STRING" id="4615.A0A199W1Q2"/>
<dbReference type="PANTHER" id="PTHR33384">
    <property type="entry name" value="EXPRESSED PROTEIN"/>
    <property type="match status" value="1"/>
</dbReference>
<comment type="caution">
    <text evidence="2">The sequence shown here is derived from an EMBL/GenBank/DDBJ whole genome shotgun (WGS) entry which is preliminary data.</text>
</comment>
<evidence type="ECO:0000313" key="2">
    <source>
        <dbReference type="EMBL" id="OAY82845.1"/>
    </source>
</evidence>
<name>A0A199W1Q2_ANACO</name>
<protein>
    <submittedName>
        <fullName evidence="2">Uncharacterized protein</fullName>
    </submittedName>
</protein>
<dbReference type="Gramene" id="Aco016190.1.mrna1">
    <property type="protein sequence ID" value="Aco016190.1.mrna1"/>
    <property type="gene ID" value="Aco016190.1.path1"/>
</dbReference>
<dbReference type="Proteomes" id="UP000092600">
    <property type="component" value="Unassembled WGS sequence"/>
</dbReference>
<gene>
    <name evidence="2" type="ORF">ACMD2_21096</name>
</gene>
<dbReference type="PANTHER" id="PTHR33384:SF27">
    <property type="entry name" value="OS05G0102500 PROTEIN"/>
    <property type="match status" value="1"/>
</dbReference>
<dbReference type="EMBL" id="LSRQ01000435">
    <property type="protein sequence ID" value="OAY82845.1"/>
    <property type="molecule type" value="Genomic_DNA"/>
</dbReference>